<comment type="caution">
    <text evidence="9">The sequence shown here is derived from an EMBL/GenBank/DDBJ whole genome shotgun (WGS) entry which is preliminary data.</text>
</comment>
<protein>
    <submittedName>
        <fullName evidence="9">LTA synthase family protein</fullName>
    </submittedName>
</protein>
<evidence type="ECO:0000256" key="1">
    <source>
        <dbReference type="ARBA" id="ARBA00004651"/>
    </source>
</evidence>
<evidence type="ECO:0000256" key="7">
    <source>
        <dbReference type="SAM" id="Phobius"/>
    </source>
</evidence>
<dbReference type="PANTHER" id="PTHR47371">
    <property type="entry name" value="LIPOTEICHOIC ACID SYNTHASE"/>
    <property type="match status" value="1"/>
</dbReference>
<dbReference type="InterPro" id="IPR000917">
    <property type="entry name" value="Sulfatase_N"/>
</dbReference>
<keyword evidence="10" id="KW-1185">Reference proteome</keyword>
<name>A0A7X2T0F2_9CLOT</name>
<dbReference type="SUPFAM" id="SSF53649">
    <property type="entry name" value="Alkaline phosphatase-like"/>
    <property type="match status" value="1"/>
</dbReference>
<organism evidence="9 10">
    <name type="scientific">Inconstantimicrobium porci</name>
    <dbReference type="NCBI Taxonomy" id="2652291"/>
    <lineage>
        <taxon>Bacteria</taxon>
        <taxon>Bacillati</taxon>
        <taxon>Bacillota</taxon>
        <taxon>Clostridia</taxon>
        <taxon>Eubacteriales</taxon>
        <taxon>Clostridiaceae</taxon>
        <taxon>Inconstantimicrobium</taxon>
    </lineage>
</organism>
<evidence type="ECO:0000313" key="9">
    <source>
        <dbReference type="EMBL" id="MSR90556.1"/>
    </source>
</evidence>
<dbReference type="CDD" id="cd16015">
    <property type="entry name" value="LTA_synthase"/>
    <property type="match status" value="1"/>
</dbReference>
<dbReference type="Gene3D" id="3.40.720.10">
    <property type="entry name" value="Alkaline Phosphatase, subunit A"/>
    <property type="match status" value="1"/>
</dbReference>
<feature type="transmembrane region" description="Helical" evidence="7">
    <location>
        <begin position="156"/>
        <end position="177"/>
    </location>
</feature>
<keyword evidence="3" id="KW-1003">Cell membrane</keyword>
<accession>A0A7X2T0F2</accession>
<evidence type="ECO:0000256" key="4">
    <source>
        <dbReference type="ARBA" id="ARBA00022692"/>
    </source>
</evidence>
<dbReference type="EMBL" id="VULX01000003">
    <property type="protein sequence ID" value="MSR90556.1"/>
    <property type="molecule type" value="Genomic_DNA"/>
</dbReference>
<evidence type="ECO:0000256" key="3">
    <source>
        <dbReference type="ARBA" id="ARBA00022475"/>
    </source>
</evidence>
<feature type="transmembrane region" description="Helical" evidence="7">
    <location>
        <begin position="53"/>
        <end position="70"/>
    </location>
</feature>
<dbReference type="InterPro" id="IPR050448">
    <property type="entry name" value="OpgB/LTA_synthase_biosynth"/>
</dbReference>
<comment type="subcellular location">
    <subcellularLocation>
        <location evidence="1">Cell membrane</location>
        <topology evidence="1">Multi-pass membrane protein</topology>
    </subcellularLocation>
</comment>
<reference evidence="9 10" key="1">
    <citation type="submission" date="2019-08" db="EMBL/GenBank/DDBJ databases">
        <title>In-depth cultivation of the pig gut microbiome towards novel bacterial diversity and tailored functional studies.</title>
        <authorList>
            <person name="Wylensek D."/>
            <person name="Hitch T.C.A."/>
            <person name="Clavel T."/>
        </authorList>
    </citation>
    <scope>NUCLEOTIDE SEQUENCE [LARGE SCALE GENOMIC DNA]</scope>
    <source>
        <strain evidence="9 10">WCA-383-APC-5B</strain>
    </source>
</reference>
<dbReference type="PANTHER" id="PTHR47371:SF3">
    <property type="entry name" value="PHOSPHOGLYCEROL TRANSFERASE I"/>
    <property type="match status" value="1"/>
</dbReference>
<gene>
    <name evidence="9" type="ORF">FYJ33_03790</name>
</gene>
<dbReference type="InterPro" id="IPR017850">
    <property type="entry name" value="Alkaline_phosphatase_core_sf"/>
</dbReference>
<feature type="transmembrane region" description="Helical" evidence="7">
    <location>
        <begin position="21"/>
        <end position="47"/>
    </location>
</feature>
<keyword evidence="4 7" id="KW-0812">Transmembrane</keyword>
<feature type="domain" description="Sulfatase N-terminal" evidence="8">
    <location>
        <begin position="253"/>
        <end position="541"/>
    </location>
</feature>
<evidence type="ECO:0000256" key="5">
    <source>
        <dbReference type="ARBA" id="ARBA00022989"/>
    </source>
</evidence>
<dbReference type="AlphaFoldDB" id="A0A7X2T0F2"/>
<dbReference type="RefSeq" id="WP_154530443.1">
    <property type="nucleotide sequence ID" value="NZ_VULX01000003.1"/>
</dbReference>
<evidence type="ECO:0000313" key="10">
    <source>
        <dbReference type="Proteomes" id="UP000460287"/>
    </source>
</evidence>
<dbReference type="Proteomes" id="UP000460287">
    <property type="component" value="Unassembled WGS sequence"/>
</dbReference>
<comment type="pathway">
    <text evidence="2">Cell wall biogenesis; lipoteichoic acid biosynthesis.</text>
</comment>
<evidence type="ECO:0000256" key="6">
    <source>
        <dbReference type="ARBA" id="ARBA00023136"/>
    </source>
</evidence>
<dbReference type="Pfam" id="PF00884">
    <property type="entry name" value="Sulfatase"/>
    <property type="match status" value="1"/>
</dbReference>
<feature type="transmembrane region" description="Helical" evidence="7">
    <location>
        <begin position="77"/>
        <end position="97"/>
    </location>
</feature>
<keyword evidence="6 7" id="KW-0472">Membrane</keyword>
<proteinExistence type="predicted"/>
<keyword evidence="5 7" id="KW-1133">Transmembrane helix</keyword>
<feature type="transmembrane region" description="Helical" evidence="7">
    <location>
        <begin position="117"/>
        <end position="144"/>
    </location>
</feature>
<evidence type="ECO:0000259" key="8">
    <source>
        <dbReference type="Pfam" id="PF00884"/>
    </source>
</evidence>
<dbReference type="GO" id="GO:0005886">
    <property type="term" value="C:plasma membrane"/>
    <property type="evidence" value="ECO:0007669"/>
    <property type="project" value="UniProtKB-SubCell"/>
</dbReference>
<evidence type="ECO:0000256" key="2">
    <source>
        <dbReference type="ARBA" id="ARBA00004936"/>
    </source>
</evidence>
<sequence length="673" mass="76288">MQMKERMLDFLKAHKNTMTWIAKYLGLFLVVECFQRASVLQGITYIFQNPLVSIYNIFLLVFLSFFILFLKRKNLGFVIYSIVWIGLSCASGIKADFRGDPLMAQDFFLLKEAGDVAGSYLSVGRIILIIVLTLISVAAIVYVWKKEKYSKRFKSKYFVIAALVLLCLFPVASKGILNVLNINPVRWDMKGSYFKYGFAYSFAETVLSLKPEKPQEYSKETVKSIKNNIEKTTAKDQNQSVEASNLNNAQIKPNVIGFLLEGFFDPTTLPGVTFSRDPIPNFRALMKNYTSGKMTVPVIGGGTVNTEFEVFTSMSTKLLSPGNTPYVQTLRTKSVESMPSVFRNNGYTTTAVHDHWGNFYNRVDVYKNIGFDRFISGETIANKTKIGGWTEDKVMLDPIKKVFNSQKGGNFIFGITVQTHGPYDGDKLITEDCPRVTSDVLSEREKIQVENYAYQLEQTDKFIKSIIDMINESGQPTVLFMYGDHLPSLGDNLSVYSKVNLSDTQKYQTPYVIWNNIGEKKQDEDINAYELAPKVFDCLGMEGTSMAQFQRKYKQGQASEEDFKLLEYDILYGKDYLYDESKPFEVKDIAIGLTPLKVTSVQFDGDKAVIKGTGFTEQSRVLKNNKIVDTTFVNTTTLEVDKKKISSGDTIEACYIDWKDGVYYKSPSFKIEK</sequence>